<sequence>MKNIILIVASLFVGIFSSANASTRSIDDQYIRLDLTSLCTIDGQVTLTLTNTSGQKLFVDPHVADSALFDAARAMFLNRVDDLSLVGLRPLTEYVRTSDWNVLAAGGVISYPIDFTKYAVVDTTKDYKAGAEIRIQILLENGKKVVVLVDSAILNKFVEVEPSCFK</sequence>
<dbReference type="EMBL" id="VKGK01000015">
    <property type="protein sequence ID" value="TRY13827.1"/>
    <property type="molecule type" value="Genomic_DNA"/>
</dbReference>
<evidence type="ECO:0000313" key="2">
    <source>
        <dbReference type="EMBL" id="TRY13827.1"/>
    </source>
</evidence>
<dbReference type="Proteomes" id="UP000318126">
    <property type="component" value="Unassembled WGS sequence"/>
</dbReference>
<comment type="caution">
    <text evidence="2">The sequence shown here is derived from an EMBL/GenBank/DDBJ whole genome shotgun (WGS) entry which is preliminary data.</text>
</comment>
<dbReference type="RefSeq" id="WP_144040608.1">
    <property type="nucleotide sequence ID" value="NZ_BMPL01000015.1"/>
</dbReference>
<keyword evidence="1" id="KW-0732">Signal</keyword>
<keyword evidence="3" id="KW-1185">Reference proteome</keyword>
<organism evidence="2 3">
    <name type="scientific">Shewanella hanedai</name>
    <name type="common">Alteromonas hanedai</name>
    <dbReference type="NCBI Taxonomy" id="25"/>
    <lineage>
        <taxon>Bacteria</taxon>
        <taxon>Pseudomonadati</taxon>
        <taxon>Pseudomonadota</taxon>
        <taxon>Gammaproteobacteria</taxon>
        <taxon>Alteromonadales</taxon>
        <taxon>Shewanellaceae</taxon>
        <taxon>Shewanella</taxon>
    </lineage>
</organism>
<dbReference type="OrthoDB" id="9935197at2"/>
<name>A0A553JMY9_SHEHA</name>
<proteinExistence type="predicted"/>
<evidence type="ECO:0000313" key="3">
    <source>
        <dbReference type="Proteomes" id="UP000318126"/>
    </source>
</evidence>
<reference evidence="3" key="1">
    <citation type="submission" date="2019-07" db="EMBL/GenBank/DDBJ databases">
        <title>Shewanella sp. YLB-08 draft genomic sequence.</title>
        <authorList>
            <person name="Yu L."/>
        </authorList>
    </citation>
    <scope>NUCLEOTIDE SEQUENCE [LARGE SCALE GENOMIC DNA]</scope>
    <source>
        <strain evidence="3">JCM 20706</strain>
    </source>
</reference>
<evidence type="ECO:0000256" key="1">
    <source>
        <dbReference type="SAM" id="SignalP"/>
    </source>
</evidence>
<feature type="signal peptide" evidence="1">
    <location>
        <begin position="1"/>
        <end position="21"/>
    </location>
</feature>
<feature type="chain" id="PRO_5021718582" evidence="1">
    <location>
        <begin position="22"/>
        <end position="166"/>
    </location>
</feature>
<gene>
    <name evidence="2" type="ORF">FN961_12985</name>
</gene>
<dbReference type="AlphaFoldDB" id="A0A553JMY9"/>
<protein>
    <submittedName>
        <fullName evidence="2">Uncharacterized protein</fullName>
    </submittedName>
</protein>
<accession>A0A553JMY9</accession>